<dbReference type="Gene3D" id="3.30.40.250">
    <property type="match status" value="1"/>
</dbReference>
<dbReference type="NCBIfam" id="TIGR03882">
    <property type="entry name" value="cyclo_dehyd_2"/>
    <property type="match status" value="1"/>
</dbReference>
<dbReference type="EMBL" id="JAMZMM010000025">
    <property type="protein sequence ID" value="MCP2727728.1"/>
    <property type="molecule type" value="Genomic_DNA"/>
</dbReference>
<dbReference type="PROSITE" id="PS51664">
    <property type="entry name" value="YCAO"/>
    <property type="match status" value="1"/>
</dbReference>
<dbReference type="NCBIfam" id="TIGR03604">
    <property type="entry name" value="TOMM_cyclo_SagD"/>
    <property type="match status" value="1"/>
</dbReference>
<dbReference type="Gene3D" id="3.30.160.660">
    <property type="match status" value="1"/>
</dbReference>
<dbReference type="PANTHER" id="PTHR37809">
    <property type="entry name" value="RIBOSOMAL PROTEIN S12 METHYLTHIOTRANSFERASE ACCESSORY FACTOR YCAO"/>
    <property type="match status" value="1"/>
</dbReference>
<feature type="domain" description="YcaO" evidence="1">
    <location>
        <begin position="389"/>
        <end position="762"/>
    </location>
</feature>
<dbReference type="Proteomes" id="UP001204953">
    <property type="component" value="Unassembled WGS sequence"/>
</dbReference>
<accession>A0AAE3GQ07</accession>
<reference evidence="2" key="1">
    <citation type="submission" date="2022-06" db="EMBL/GenBank/DDBJ databases">
        <title>New cyanobacteria of genus Symplocastrum in benthos of Lake Baikal.</title>
        <authorList>
            <person name="Sorokovikova E."/>
            <person name="Tikhonova I."/>
            <person name="Krasnopeev A."/>
            <person name="Evseev P."/>
            <person name="Gladkikh A."/>
            <person name="Belykh O."/>
        </authorList>
    </citation>
    <scope>NUCLEOTIDE SEQUENCE</scope>
    <source>
        <strain evidence="2">BBK-W-15</strain>
    </source>
</reference>
<organism evidence="2 3">
    <name type="scientific">Limnofasciculus baicalensis BBK-W-15</name>
    <dbReference type="NCBI Taxonomy" id="2699891"/>
    <lineage>
        <taxon>Bacteria</taxon>
        <taxon>Bacillati</taxon>
        <taxon>Cyanobacteriota</taxon>
        <taxon>Cyanophyceae</taxon>
        <taxon>Coleofasciculales</taxon>
        <taxon>Coleofasciculaceae</taxon>
        <taxon>Limnofasciculus</taxon>
        <taxon>Limnofasciculus baicalensis</taxon>
    </lineage>
</organism>
<comment type="caution">
    <text evidence="2">The sequence shown here is derived from an EMBL/GenBank/DDBJ whole genome shotgun (WGS) entry which is preliminary data.</text>
</comment>
<dbReference type="Gene3D" id="3.90.930.60">
    <property type="match status" value="1"/>
</dbReference>
<dbReference type="PANTHER" id="PTHR37809:SF1">
    <property type="entry name" value="RIBOSOMAL PROTEIN S12 METHYLTHIOTRANSFERASE ACCESSORY FACTOR YCAO"/>
    <property type="match status" value="1"/>
</dbReference>
<dbReference type="Pfam" id="PF02624">
    <property type="entry name" value="YcaO"/>
    <property type="match status" value="1"/>
</dbReference>
<name>A0AAE3GQ07_9CYAN</name>
<dbReference type="RefSeq" id="WP_254010536.1">
    <property type="nucleotide sequence ID" value="NZ_JAMZMM010000025.1"/>
</dbReference>
<dbReference type="Pfam" id="PF21084">
    <property type="entry name" value="WHD_DUF4423_like"/>
    <property type="match status" value="1"/>
</dbReference>
<dbReference type="InterPro" id="IPR035985">
    <property type="entry name" value="Ubiquitin-activating_enz"/>
</dbReference>
<dbReference type="InterPro" id="IPR022291">
    <property type="entry name" value="Bacteriocin_synth_cyclodeHase"/>
</dbReference>
<evidence type="ECO:0000259" key="1">
    <source>
        <dbReference type="PROSITE" id="PS51664"/>
    </source>
</evidence>
<sequence length="762" mass="87224">MLKKPKFKNCYRAETVDNEGVFIFSERDNFLLSEEQFYQRLTPLIDGNHTTDEIVDKMTINLLHENFSIQGAVDIGVKVHYALMEMEKKGYIVESEEEIETQLTTFCETLNIHPQEANRRLQTTKVAVKTFGSVDDSAFISTLESLDIQVSDEADITVVLTDNYLQEDLAIFNQQALEKSHPWILVKPVGTVIWIGPIFHPGKTACWECLAQRLRGNNPVAEFVRRRKDIAYPLKPPAYSLTSTSQTAVGMAATEVLKWILLDNKRLEGILVTHDTLSLETKNHIVVKRPQCPRCGQEVFRNGKPQPVFLGRRKKTFTAEGGHRCVLPQETLRKYQHHISPITGVVRGLEKLWMGANDLTHTYVAKHHFATMFDDLNALRQNMGGRSAGKGRSDIQAQVSGFCEAIERYSGVFQGNEIREKASYYKLGERGIHPNTCMNFSSTQYENRQEWNGSCEGWFQKVPEPFDEEREIDWTPVWSLSTEEFKYLPTAYCYYGYPKPEKPDCWADANGCAAGNTLEEAILQGFLELVERDSVALWWYNRLQKPAIDLDSFDEPYFHALKIYYQTLNRELWVLDITSDLNIPTFVAVSRRIDRKIEDIILGFGTHFDPKLAIQRALTEVSQMLPAVLSANPDGTTRYAASADSQLLHWWKTSTLANQPYLVPDVNVAPKCNSDYGIIWHEDLLEDIAYCRELVEERGMEMLVLNQTRPDIGLNVVKVIVPGLRHFWKRLGAGRLYDVPVQMGWLNKALREEELNPIPLWM</sequence>
<keyword evidence="3" id="KW-1185">Reference proteome</keyword>
<evidence type="ECO:0000313" key="3">
    <source>
        <dbReference type="Proteomes" id="UP001204953"/>
    </source>
</evidence>
<gene>
    <name evidence="2" type="ORF">NJ959_04450</name>
</gene>
<dbReference type="AlphaFoldDB" id="A0AAE3GQ07"/>
<dbReference type="GO" id="GO:0008641">
    <property type="term" value="F:ubiquitin-like modifier activating enzyme activity"/>
    <property type="evidence" value="ECO:0007669"/>
    <property type="project" value="InterPro"/>
</dbReference>
<dbReference type="InterPro" id="IPR003776">
    <property type="entry name" value="YcaO-like_dom"/>
</dbReference>
<dbReference type="InterPro" id="IPR027624">
    <property type="entry name" value="TOMM_cyclo_SagD"/>
</dbReference>
<dbReference type="Gene3D" id="3.40.50.720">
    <property type="entry name" value="NAD(P)-binding Rossmann-like Domain"/>
    <property type="match status" value="1"/>
</dbReference>
<evidence type="ECO:0000313" key="2">
    <source>
        <dbReference type="EMBL" id="MCP2727728.1"/>
    </source>
</evidence>
<protein>
    <submittedName>
        <fullName evidence="2">TOMM leader peptide-binding protein</fullName>
    </submittedName>
</protein>
<dbReference type="Gene3D" id="3.30.1330.230">
    <property type="match status" value="2"/>
</dbReference>
<dbReference type="InterPro" id="IPR049274">
    <property type="entry name" value="LynD/TruD_wHTH-like"/>
</dbReference>
<dbReference type="NCBIfam" id="TIGR00702">
    <property type="entry name" value="YcaO-type kinase domain"/>
    <property type="match status" value="1"/>
</dbReference>
<proteinExistence type="predicted"/>
<dbReference type="SUPFAM" id="SSF69572">
    <property type="entry name" value="Activating enzymes of the ubiquitin-like proteins"/>
    <property type="match status" value="1"/>
</dbReference>